<evidence type="ECO:0000256" key="1">
    <source>
        <dbReference type="SAM" id="Phobius"/>
    </source>
</evidence>
<feature type="transmembrane region" description="Helical" evidence="1">
    <location>
        <begin position="281"/>
        <end position="303"/>
    </location>
</feature>
<feature type="transmembrane region" description="Helical" evidence="1">
    <location>
        <begin position="12"/>
        <end position="32"/>
    </location>
</feature>
<dbReference type="EMBL" id="CP118375">
    <property type="protein sequence ID" value="WFD42579.1"/>
    <property type="molecule type" value="Genomic_DNA"/>
</dbReference>
<feature type="transmembrane region" description="Helical" evidence="1">
    <location>
        <begin position="244"/>
        <end position="261"/>
    </location>
</feature>
<accession>A0AAF0F903</accession>
<evidence type="ECO:0000313" key="3">
    <source>
        <dbReference type="Proteomes" id="UP001214628"/>
    </source>
</evidence>
<reference evidence="2" key="1">
    <citation type="submission" date="2023-02" db="EMBL/GenBank/DDBJ databases">
        <title>Mating type loci evolution in Malassezia.</title>
        <authorList>
            <person name="Coelho M.A."/>
        </authorList>
    </citation>
    <scope>NUCLEOTIDE SEQUENCE</scope>
    <source>
        <strain evidence="2">CBS 14136</strain>
    </source>
</reference>
<feature type="transmembrane region" description="Helical" evidence="1">
    <location>
        <begin position="93"/>
        <end position="112"/>
    </location>
</feature>
<evidence type="ECO:0000313" key="2">
    <source>
        <dbReference type="EMBL" id="WFD42579.1"/>
    </source>
</evidence>
<name>A0AAF0F903_9BASI</name>
<keyword evidence="1" id="KW-0812">Transmembrane</keyword>
<feature type="transmembrane region" description="Helical" evidence="1">
    <location>
        <begin position="124"/>
        <end position="157"/>
    </location>
</feature>
<dbReference type="AlphaFoldDB" id="A0AAF0F903"/>
<dbReference type="Proteomes" id="UP001214628">
    <property type="component" value="Chromosome 1"/>
</dbReference>
<proteinExistence type="predicted"/>
<sequence length="368" mass="40675">MSTTSSSTRNMLLGAIAATSIVSGLYVTYMAIHAEPKPQFYAWGQQAMSALRRDLGLTPSGRFFSSKSPMVAELEKYYLLIVRIFQDLTSTTFGKGAFLFIFSMTAPLMLYANVEALKPQAHLLMGGLAVLVIFSVGQLICIGAALPIMYIPAYALVRALRPRDTFPQRAFNESAIPLLSFLQLVCGLPALLTLAVPPKHKYYFLANTLFQFFPLLLIHLSGYKMFASRNRSVPSTAVGDLFRTGRFTTTLLYWTGMYFMYPTLLQMARGSWLPFSDAIKLILWDAFGVLLSMIYIVCVDLVADPVPAGITSRRNVHKQGETLLVGTIKAAITSILFGPGTAMNSYFAKREDAVASVHPGYEVHIKEQ</sequence>
<feature type="transmembrane region" description="Helical" evidence="1">
    <location>
        <begin position="202"/>
        <end position="223"/>
    </location>
</feature>
<feature type="transmembrane region" description="Helical" evidence="1">
    <location>
        <begin position="178"/>
        <end position="196"/>
    </location>
</feature>
<organism evidence="2 3">
    <name type="scientific">Malassezia psittaci</name>
    <dbReference type="NCBI Taxonomy" id="1821823"/>
    <lineage>
        <taxon>Eukaryota</taxon>
        <taxon>Fungi</taxon>
        <taxon>Dikarya</taxon>
        <taxon>Basidiomycota</taxon>
        <taxon>Ustilaginomycotina</taxon>
        <taxon>Malasseziomycetes</taxon>
        <taxon>Malasseziales</taxon>
        <taxon>Malasseziaceae</taxon>
        <taxon>Malassezia</taxon>
    </lineage>
</organism>
<protein>
    <submittedName>
        <fullName evidence="2">Uncharacterized protein</fullName>
    </submittedName>
</protein>
<keyword evidence="3" id="KW-1185">Reference proteome</keyword>
<keyword evidence="1" id="KW-0472">Membrane</keyword>
<keyword evidence="1" id="KW-1133">Transmembrane helix</keyword>
<gene>
    <name evidence="2" type="ORF">MPSI1_001225</name>
</gene>